<keyword evidence="1" id="KW-0378">Hydrolase</keyword>
<comment type="caution">
    <text evidence="2">The sequence shown here is derived from an EMBL/GenBank/DDBJ whole genome shotgun (WGS) entry which is preliminary data.</text>
</comment>
<dbReference type="GO" id="GO:0033550">
    <property type="term" value="F:MAP kinase tyrosine phosphatase activity"/>
    <property type="evidence" value="ECO:0007669"/>
    <property type="project" value="TreeGrafter"/>
</dbReference>
<feature type="non-terminal residue" evidence="2">
    <location>
        <position position="63"/>
    </location>
</feature>
<dbReference type="InterPro" id="IPR029021">
    <property type="entry name" value="Prot-tyrosine_phosphatase-like"/>
</dbReference>
<dbReference type="PANTHER" id="PTHR10159:SF511">
    <property type="entry name" value="DUAL SPECIFICITY PROTEIN PHOSPHATASE 1"/>
    <property type="match status" value="1"/>
</dbReference>
<accession>A0A699T174</accession>
<gene>
    <name evidence="2" type="ORF">Tci_875936</name>
</gene>
<dbReference type="EMBL" id="BKCJ011208443">
    <property type="protein sequence ID" value="GFD03967.1"/>
    <property type="molecule type" value="Genomic_DNA"/>
</dbReference>
<feature type="non-terminal residue" evidence="2">
    <location>
        <position position="1"/>
    </location>
</feature>
<dbReference type="GO" id="GO:0008330">
    <property type="term" value="F:protein tyrosine/threonine phosphatase activity"/>
    <property type="evidence" value="ECO:0007669"/>
    <property type="project" value="TreeGrafter"/>
</dbReference>
<dbReference type="PANTHER" id="PTHR10159">
    <property type="entry name" value="DUAL SPECIFICITY PROTEIN PHOSPHATASE"/>
    <property type="match status" value="1"/>
</dbReference>
<reference evidence="2" key="1">
    <citation type="journal article" date="2019" name="Sci. Rep.">
        <title>Draft genome of Tanacetum cinerariifolium, the natural source of mosquito coil.</title>
        <authorList>
            <person name="Yamashiro T."/>
            <person name="Shiraishi A."/>
            <person name="Satake H."/>
            <person name="Nakayama K."/>
        </authorList>
    </citation>
    <scope>NUCLEOTIDE SEQUENCE</scope>
</reference>
<evidence type="ECO:0000313" key="2">
    <source>
        <dbReference type="EMBL" id="GFD03967.1"/>
    </source>
</evidence>
<protein>
    <submittedName>
        <fullName evidence="2">Dual specificity protein phosphatase 1-like isoform X5</fullName>
    </submittedName>
</protein>
<keyword evidence="1" id="KW-0904">Protein phosphatase</keyword>
<proteinExistence type="predicted"/>
<dbReference type="GO" id="GO:0043409">
    <property type="term" value="P:negative regulation of MAPK cascade"/>
    <property type="evidence" value="ECO:0007669"/>
    <property type="project" value="TreeGrafter"/>
</dbReference>
<dbReference type="Gene3D" id="3.90.190.10">
    <property type="entry name" value="Protein tyrosine phosphatase superfamily"/>
    <property type="match status" value="1"/>
</dbReference>
<evidence type="ECO:0000256" key="1">
    <source>
        <dbReference type="ARBA" id="ARBA00022912"/>
    </source>
</evidence>
<dbReference type="SUPFAM" id="SSF52799">
    <property type="entry name" value="(Phosphotyrosine protein) phosphatases II"/>
    <property type="match status" value="1"/>
</dbReference>
<organism evidence="2">
    <name type="scientific">Tanacetum cinerariifolium</name>
    <name type="common">Dalmatian daisy</name>
    <name type="synonym">Chrysanthemum cinerariifolium</name>
    <dbReference type="NCBI Taxonomy" id="118510"/>
    <lineage>
        <taxon>Eukaryota</taxon>
        <taxon>Viridiplantae</taxon>
        <taxon>Streptophyta</taxon>
        <taxon>Embryophyta</taxon>
        <taxon>Tracheophyta</taxon>
        <taxon>Spermatophyta</taxon>
        <taxon>Magnoliopsida</taxon>
        <taxon>eudicotyledons</taxon>
        <taxon>Gunneridae</taxon>
        <taxon>Pentapetalae</taxon>
        <taxon>asterids</taxon>
        <taxon>campanulids</taxon>
        <taxon>Asterales</taxon>
        <taxon>Asteraceae</taxon>
        <taxon>Asteroideae</taxon>
        <taxon>Anthemideae</taxon>
        <taxon>Anthemidinae</taxon>
        <taxon>Tanacetum</taxon>
    </lineage>
</organism>
<sequence length="63" mass="7137">THILTVANSLPPAYPNDFTYRIINVSDRKEVNIAHFFDDCFNFINQGKQMGGVLVHCVVGRSR</sequence>
<dbReference type="AlphaFoldDB" id="A0A699T174"/>
<name>A0A699T174_TANCI</name>
<dbReference type="GO" id="GO:0017017">
    <property type="term" value="F:MAP kinase tyrosine/serine/threonine phosphatase activity"/>
    <property type="evidence" value="ECO:0007669"/>
    <property type="project" value="TreeGrafter"/>
</dbReference>
<dbReference type="GO" id="GO:0005737">
    <property type="term" value="C:cytoplasm"/>
    <property type="evidence" value="ECO:0007669"/>
    <property type="project" value="TreeGrafter"/>
</dbReference>